<proteinExistence type="predicted"/>
<protein>
    <submittedName>
        <fullName evidence="1">Aminoglycoside 6-adenylyltransferase</fullName>
    </submittedName>
</protein>
<sequence length="284" mass="33699">MRTDKEMLEQIMTFAKNEERVRAVTLDGSRVNPSATRDKYSDFDCVFYVRDIQSFIKEEGWLDVFGERLLMQKPMDWFSEPYDFAGIERFAYLIQFKDGHRLDLTLCDIRKLPEETNREPRQILLNKDNYSELIPIETEDSFYITVPTEKEFLDTVNEFRWLCLSISKGVCRKELMYAKHNYDQFVVPMVIQMVNWKIGLANDFKVSTGAFGKYIGRYLSEEEMARFQGIFPSGEFKDISKKLILMFDYFGELEDSVAEKLDFRVDREERQKVKTFILDRFSSQ</sequence>
<dbReference type="EMBL" id="JAPDSH010000009">
    <property type="protein sequence ID" value="MDF0480683.1"/>
    <property type="molecule type" value="Genomic_DNA"/>
</dbReference>
<dbReference type="Proteomes" id="UP001147148">
    <property type="component" value="Unassembled WGS sequence"/>
</dbReference>
<evidence type="ECO:0000313" key="2">
    <source>
        <dbReference type="Proteomes" id="UP001147148"/>
    </source>
</evidence>
<dbReference type="Pfam" id="PF04439">
    <property type="entry name" value="Adenyl_transf"/>
    <property type="match status" value="1"/>
</dbReference>
<dbReference type="Gene3D" id="3.30.460.10">
    <property type="entry name" value="Beta Polymerase, domain 2"/>
    <property type="match status" value="1"/>
</dbReference>
<dbReference type="InterPro" id="IPR043519">
    <property type="entry name" value="NT_sf"/>
</dbReference>
<accession>A0ABT5X3V6</accession>
<gene>
    <name evidence="1" type="ORF">OL233_10365</name>
</gene>
<comment type="caution">
    <text evidence="1">The sequence shown here is derived from an EMBL/GenBank/DDBJ whole genome shotgun (WGS) entry which is preliminary data.</text>
</comment>
<dbReference type="SUPFAM" id="SSF81631">
    <property type="entry name" value="PAP/OAS1 substrate-binding domain"/>
    <property type="match status" value="1"/>
</dbReference>
<keyword evidence="2" id="KW-1185">Reference proteome</keyword>
<organism evidence="1 2">
    <name type="scientific">Vagococcus proximus</name>
    <dbReference type="NCBI Taxonomy" id="2991417"/>
    <lineage>
        <taxon>Bacteria</taxon>
        <taxon>Bacillati</taxon>
        <taxon>Bacillota</taxon>
        <taxon>Bacilli</taxon>
        <taxon>Lactobacillales</taxon>
        <taxon>Enterococcaceae</taxon>
        <taxon>Vagococcus</taxon>
    </lineage>
</organism>
<name>A0ABT5X3V6_9ENTE</name>
<reference evidence="1" key="1">
    <citation type="submission" date="2022-10" db="EMBL/GenBank/DDBJ databases">
        <title>Vagococcus sp. isolated from poultry meat.</title>
        <authorList>
            <person name="Johansson P."/>
            <person name="Bjorkroth J."/>
        </authorList>
    </citation>
    <scope>NUCLEOTIDE SEQUENCE</scope>
    <source>
        <strain evidence="1">PNs007</strain>
    </source>
</reference>
<dbReference type="Gene3D" id="1.20.120.330">
    <property type="entry name" value="Nucleotidyltransferases domain 2"/>
    <property type="match status" value="1"/>
</dbReference>
<evidence type="ECO:0000313" key="1">
    <source>
        <dbReference type="EMBL" id="MDF0480683.1"/>
    </source>
</evidence>
<dbReference type="InterPro" id="IPR007530">
    <property type="entry name" value="Aminoglycoside_adenylylTfrase"/>
</dbReference>
<dbReference type="SUPFAM" id="SSF81301">
    <property type="entry name" value="Nucleotidyltransferase"/>
    <property type="match status" value="1"/>
</dbReference>